<dbReference type="Proteomes" id="UP001251528">
    <property type="component" value="Unassembled WGS sequence"/>
</dbReference>
<evidence type="ECO:0000313" key="3">
    <source>
        <dbReference type="Proteomes" id="UP001251528"/>
    </source>
</evidence>
<protein>
    <submittedName>
        <fullName evidence="2">Uncharacterized protein</fullName>
    </submittedName>
</protein>
<comment type="caution">
    <text evidence="2">The sequence shown here is derived from an EMBL/GenBank/DDBJ whole genome shotgun (WGS) entry which is preliminary data.</text>
</comment>
<organism evidence="2 3">
    <name type="scientific">Conoideocrella luteorostrata</name>
    <dbReference type="NCBI Taxonomy" id="1105319"/>
    <lineage>
        <taxon>Eukaryota</taxon>
        <taxon>Fungi</taxon>
        <taxon>Dikarya</taxon>
        <taxon>Ascomycota</taxon>
        <taxon>Pezizomycotina</taxon>
        <taxon>Sordariomycetes</taxon>
        <taxon>Hypocreomycetidae</taxon>
        <taxon>Hypocreales</taxon>
        <taxon>Clavicipitaceae</taxon>
        <taxon>Conoideocrella</taxon>
    </lineage>
</organism>
<keyword evidence="3" id="KW-1185">Reference proteome</keyword>
<sequence>MDSQAAIELQALKSCFSSVLDDLAHIRHVITEAEVRLVQLLNRIDLVSSQMGEQSETPKAPATPTTPRAPWNVIQQLSEATSCGEISQNLSDGDTNVDRA</sequence>
<evidence type="ECO:0000313" key="2">
    <source>
        <dbReference type="EMBL" id="KAK2609315.1"/>
    </source>
</evidence>
<name>A0AAJ0CVS1_9HYPO</name>
<dbReference type="AlphaFoldDB" id="A0AAJ0CVS1"/>
<dbReference type="EMBL" id="JASWJB010000024">
    <property type="protein sequence ID" value="KAK2609315.1"/>
    <property type="molecule type" value="Genomic_DNA"/>
</dbReference>
<proteinExistence type="predicted"/>
<accession>A0AAJ0CVS1</accession>
<evidence type="ECO:0000256" key="1">
    <source>
        <dbReference type="SAM" id="MobiDB-lite"/>
    </source>
</evidence>
<feature type="region of interest" description="Disordered" evidence="1">
    <location>
        <begin position="49"/>
        <end position="68"/>
    </location>
</feature>
<gene>
    <name evidence="2" type="ORF">QQS21_002096</name>
</gene>
<feature type="compositionally biased region" description="Low complexity" evidence="1">
    <location>
        <begin position="57"/>
        <end position="68"/>
    </location>
</feature>
<reference evidence="2" key="1">
    <citation type="submission" date="2023-06" db="EMBL/GenBank/DDBJ databases">
        <title>Conoideocrella luteorostrata (Hypocreales: Clavicipitaceae), a potential biocontrol fungus for elongate hemlock scale in United States Christmas tree production areas.</title>
        <authorList>
            <person name="Barrett H."/>
            <person name="Lovett B."/>
            <person name="Macias A.M."/>
            <person name="Stajich J.E."/>
            <person name="Kasson M.T."/>
        </authorList>
    </citation>
    <scope>NUCLEOTIDE SEQUENCE</scope>
    <source>
        <strain evidence="2">ARSEF 14590</strain>
    </source>
</reference>